<dbReference type="Proteomes" id="UP000799755">
    <property type="component" value="Unassembled WGS sequence"/>
</dbReference>
<comment type="caution">
    <text evidence="1">The sequence shown here is derived from an EMBL/GenBank/DDBJ whole genome shotgun (WGS) entry which is preliminary data.</text>
</comment>
<evidence type="ECO:0000313" key="1">
    <source>
        <dbReference type="EMBL" id="KAF2474461.1"/>
    </source>
</evidence>
<keyword evidence="2" id="KW-1185">Reference proteome</keyword>
<sequence>MVNDTYRKLKAAAKRDRIFVNSIKYSALSCRNVPEDHMESFAIVQQLGHVTYAEYGYLPNMSPEKPWQGKNKERAARILLYATRCRKENRNEAGWRHEVESRLFERFDIEVACKKCRKRLWRSEIEANPSFSNSRTTSLEDRQKQRAPCTCNPSSRLDDCLDVGINDIFSARIEETCVNPSGTDTASFGPSKKPDRIHGLQQTTNFDTLLQQPYVHTDSSGLALRALEEVVKVSINPDNGGSALLFPFLILEAKGEKGVDNFEEMEIQSAFPIRNALKLQYDLLKTKGNTMDVPGGPLVWFLANRGEDWRVYGACIHEHNGRPDYLINYLWGGSITGYDEALQLILILDYILDWARDIYRPNILRQLKMLTTANISDAMTMGLDPDIYSLRGDVEPWMETMEPGEIIDGNLSGEKADEPQNSASNQGILDQFSNKIGVVRDARFMESRIRGLFITPDNLQTLLLGFDTTDNAKRVVRTMLSILARRSVVLESENVLRAVEDQWIGATRTTGRIAARNRTVYAQFRVSYFIDPMWQQVRELTYLAVTHDAKDALIQFADFRAAAKRYQFRPHPCSEVGLLSTIKIFQKRSVRYDFRSCLQRRTYTITVSYAMIHCVDTGRDLRREKVIQSQDKDKKSPGLQMQGIVHAIYERFRIGQRPPSEPFLRASASIDSRGRPLWKDWSPGDELGFWEKHWGHALVYSPIPDSASRSPMTICLYILNGEIDTLTNTQIVQNLRTVLHFQSMYHTVRRGKVPKTNRNYQENRPAPDFSIVTPPKDLAAQSLMKLPVAIFSWIRALQPPQDVLEASRSQFKSLIQDTHTARGCDIGVPVEVLGPPEGMRNDNKAVWSKLDAKGTAKTIF</sequence>
<evidence type="ECO:0000313" key="2">
    <source>
        <dbReference type="Proteomes" id="UP000799755"/>
    </source>
</evidence>
<protein>
    <submittedName>
        <fullName evidence="1">Uncharacterized protein</fullName>
    </submittedName>
</protein>
<proteinExistence type="predicted"/>
<dbReference type="EMBL" id="MU003498">
    <property type="protein sequence ID" value="KAF2474461.1"/>
    <property type="molecule type" value="Genomic_DNA"/>
</dbReference>
<accession>A0ACB6R5N1</accession>
<organism evidence="1 2">
    <name type="scientific">Lindgomyces ingoldianus</name>
    <dbReference type="NCBI Taxonomy" id="673940"/>
    <lineage>
        <taxon>Eukaryota</taxon>
        <taxon>Fungi</taxon>
        <taxon>Dikarya</taxon>
        <taxon>Ascomycota</taxon>
        <taxon>Pezizomycotina</taxon>
        <taxon>Dothideomycetes</taxon>
        <taxon>Pleosporomycetidae</taxon>
        <taxon>Pleosporales</taxon>
        <taxon>Lindgomycetaceae</taxon>
        <taxon>Lindgomyces</taxon>
    </lineage>
</organism>
<reference evidence="1" key="1">
    <citation type="journal article" date="2020" name="Stud. Mycol.">
        <title>101 Dothideomycetes genomes: a test case for predicting lifestyles and emergence of pathogens.</title>
        <authorList>
            <person name="Haridas S."/>
            <person name="Albert R."/>
            <person name="Binder M."/>
            <person name="Bloem J."/>
            <person name="Labutti K."/>
            <person name="Salamov A."/>
            <person name="Andreopoulos B."/>
            <person name="Baker S."/>
            <person name="Barry K."/>
            <person name="Bills G."/>
            <person name="Bluhm B."/>
            <person name="Cannon C."/>
            <person name="Castanera R."/>
            <person name="Culley D."/>
            <person name="Daum C."/>
            <person name="Ezra D."/>
            <person name="Gonzalez J."/>
            <person name="Henrissat B."/>
            <person name="Kuo A."/>
            <person name="Liang C."/>
            <person name="Lipzen A."/>
            <person name="Lutzoni F."/>
            <person name="Magnuson J."/>
            <person name="Mondo S."/>
            <person name="Nolan M."/>
            <person name="Ohm R."/>
            <person name="Pangilinan J."/>
            <person name="Park H.-J."/>
            <person name="Ramirez L."/>
            <person name="Alfaro M."/>
            <person name="Sun H."/>
            <person name="Tritt A."/>
            <person name="Yoshinaga Y."/>
            <person name="Zwiers L.-H."/>
            <person name="Turgeon B."/>
            <person name="Goodwin S."/>
            <person name="Spatafora J."/>
            <person name="Crous P."/>
            <person name="Grigoriev I."/>
        </authorList>
    </citation>
    <scope>NUCLEOTIDE SEQUENCE</scope>
    <source>
        <strain evidence="1">ATCC 200398</strain>
    </source>
</reference>
<gene>
    <name evidence="1" type="ORF">BDR25DRAFT_386024</name>
</gene>
<name>A0ACB6R5N1_9PLEO</name>